<dbReference type="GO" id="GO:0046970">
    <property type="term" value="F:histone H4K16 deacetylase activity, NAD-dependent"/>
    <property type="evidence" value="ECO:0007669"/>
    <property type="project" value="TreeGrafter"/>
</dbReference>
<comment type="similarity">
    <text evidence="2">Belongs to the sirtuin family. Class I subfamily.</text>
</comment>
<evidence type="ECO:0000259" key="8">
    <source>
        <dbReference type="PROSITE" id="PS50305"/>
    </source>
</evidence>
<dbReference type="OrthoDB" id="420264at2759"/>
<dbReference type="Gene3D" id="3.40.50.1220">
    <property type="entry name" value="TPP-binding domain"/>
    <property type="match status" value="1"/>
</dbReference>
<dbReference type="PANTHER" id="PTHR11085:SF9">
    <property type="entry name" value="NAD-DEPENDENT PROTEIN DEACETYLASE SIRTUIN-1"/>
    <property type="match status" value="1"/>
</dbReference>
<evidence type="ECO:0000256" key="2">
    <source>
        <dbReference type="ARBA" id="ARBA00006924"/>
    </source>
</evidence>
<dbReference type="EMBL" id="KZ994854">
    <property type="protein sequence ID" value="RKO91904.1"/>
    <property type="molecule type" value="Genomic_DNA"/>
</dbReference>
<sequence length="204" mass="23529">LFQVFDKQVPENESFDEVLPLLKDAMMAKVARRMKRSDINTLDDAVRLLRESKNIIVLTGAGVSVSCGIPDFRSKNGIYSRLDEFELEDPQEMFDLHYFRARPQTFYSFAKEIYPSNFKPSPSHDFIRLLEQKGKLLRNYTQNIDTLEQTAGIERIIQCHGSFATATCIECGYHVPGKEIEKDIMDQVNYWMVFPLSSNVSICR</sequence>
<comment type="cofactor">
    <cofactor evidence="1">
        <name>Zn(2+)</name>
        <dbReference type="ChEBI" id="CHEBI:29105"/>
    </cofactor>
</comment>
<proteinExistence type="inferred from homology"/>
<dbReference type="InterPro" id="IPR026590">
    <property type="entry name" value="Ssirtuin_cat_dom"/>
</dbReference>
<dbReference type="GO" id="GO:0046872">
    <property type="term" value="F:metal ion binding"/>
    <property type="evidence" value="ECO:0007669"/>
    <property type="project" value="UniProtKB-KW"/>
</dbReference>
<evidence type="ECO:0000313" key="9">
    <source>
        <dbReference type="EMBL" id="RKO91904.1"/>
    </source>
</evidence>
<evidence type="ECO:0000256" key="1">
    <source>
        <dbReference type="ARBA" id="ARBA00001947"/>
    </source>
</evidence>
<accession>A0A4P9WGR7</accession>
<dbReference type="GO" id="GO:0070403">
    <property type="term" value="F:NAD+ binding"/>
    <property type="evidence" value="ECO:0007669"/>
    <property type="project" value="InterPro"/>
</dbReference>
<feature type="domain" description="Deacetylase sirtuin-type" evidence="8">
    <location>
        <begin position="35"/>
        <end position="204"/>
    </location>
</feature>
<dbReference type="PROSITE" id="PS50305">
    <property type="entry name" value="SIRTUIN"/>
    <property type="match status" value="1"/>
</dbReference>
<comment type="caution">
    <text evidence="7">Lacks conserved residue(s) required for the propagation of feature annotation.</text>
</comment>
<dbReference type="InterPro" id="IPR003000">
    <property type="entry name" value="Sirtuin"/>
</dbReference>
<dbReference type="PANTHER" id="PTHR11085">
    <property type="entry name" value="NAD-DEPENDENT PROTEIN DEACYLASE SIRTUIN-5, MITOCHONDRIAL-RELATED"/>
    <property type="match status" value="1"/>
</dbReference>
<feature type="non-terminal residue" evidence="9">
    <location>
        <position position="1"/>
    </location>
</feature>
<dbReference type="Pfam" id="PF02146">
    <property type="entry name" value="SIR2"/>
    <property type="match status" value="1"/>
</dbReference>
<dbReference type="SUPFAM" id="SSF52467">
    <property type="entry name" value="DHS-like NAD/FAD-binding domain"/>
    <property type="match status" value="1"/>
</dbReference>
<organism evidence="9 10">
    <name type="scientific">Blyttiomyces helicus</name>
    <dbReference type="NCBI Taxonomy" id="388810"/>
    <lineage>
        <taxon>Eukaryota</taxon>
        <taxon>Fungi</taxon>
        <taxon>Fungi incertae sedis</taxon>
        <taxon>Chytridiomycota</taxon>
        <taxon>Chytridiomycota incertae sedis</taxon>
        <taxon>Chytridiomycetes</taxon>
        <taxon>Chytridiomycetes incertae sedis</taxon>
        <taxon>Blyttiomyces</taxon>
    </lineage>
</organism>
<evidence type="ECO:0000256" key="7">
    <source>
        <dbReference type="PROSITE-ProRule" id="PRU00236"/>
    </source>
</evidence>
<dbReference type="Proteomes" id="UP000269721">
    <property type="component" value="Unassembled WGS sequence"/>
</dbReference>
<keyword evidence="10" id="KW-1185">Reference proteome</keyword>
<gene>
    <name evidence="9" type="ORF">BDK51DRAFT_24675</name>
</gene>
<dbReference type="GO" id="GO:0005634">
    <property type="term" value="C:nucleus"/>
    <property type="evidence" value="ECO:0007669"/>
    <property type="project" value="TreeGrafter"/>
</dbReference>
<keyword evidence="4" id="KW-0479">Metal-binding</keyword>
<evidence type="ECO:0000313" key="10">
    <source>
        <dbReference type="Proteomes" id="UP000269721"/>
    </source>
</evidence>
<keyword evidence="3" id="KW-0808">Transferase</keyword>
<dbReference type="AlphaFoldDB" id="A0A4P9WGR7"/>
<dbReference type="InterPro" id="IPR050134">
    <property type="entry name" value="NAD-dep_sirtuin_deacylases"/>
</dbReference>
<dbReference type="InterPro" id="IPR029035">
    <property type="entry name" value="DHS-like_NAD/FAD-binding_dom"/>
</dbReference>
<dbReference type="Gene3D" id="3.30.1600.10">
    <property type="entry name" value="SIR2/SIRT2 'Small Domain"/>
    <property type="match status" value="1"/>
</dbReference>
<keyword evidence="6" id="KW-0520">NAD</keyword>
<evidence type="ECO:0000256" key="3">
    <source>
        <dbReference type="ARBA" id="ARBA00022679"/>
    </source>
</evidence>
<dbReference type="InterPro" id="IPR026591">
    <property type="entry name" value="Sirtuin_cat_small_dom_sf"/>
</dbReference>
<keyword evidence="5" id="KW-0862">Zinc</keyword>
<protein>
    <submittedName>
        <fullName evidence="9">DHS-like NAD/FAD-binding domain-containing protein</fullName>
    </submittedName>
</protein>
<evidence type="ECO:0000256" key="5">
    <source>
        <dbReference type="ARBA" id="ARBA00022833"/>
    </source>
</evidence>
<evidence type="ECO:0000256" key="6">
    <source>
        <dbReference type="ARBA" id="ARBA00023027"/>
    </source>
</evidence>
<reference evidence="10" key="1">
    <citation type="journal article" date="2018" name="Nat. Microbiol.">
        <title>Leveraging single-cell genomics to expand the fungal tree of life.</title>
        <authorList>
            <person name="Ahrendt S.R."/>
            <person name="Quandt C.A."/>
            <person name="Ciobanu D."/>
            <person name="Clum A."/>
            <person name="Salamov A."/>
            <person name="Andreopoulos B."/>
            <person name="Cheng J.F."/>
            <person name="Woyke T."/>
            <person name="Pelin A."/>
            <person name="Henrissat B."/>
            <person name="Reynolds N.K."/>
            <person name="Benny G.L."/>
            <person name="Smith M.E."/>
            <person name="James T.Y."/>
            <person name="Grigoriev I.V."/>
        </authorList>
    </citation>
    <scope>NUCLEOTIDE SEQUENCE [LARGE SCALE GENOMIC DNA]</scope>
</reference>
<evidence type="ECO:0000256" key="4">
    <source>
        <dbReference type="ARBA" id="ARBA00022723"/>
    </source>
</evidence>
<name>A0A4P9WGR7_9FUNG</name>